<evidence type="ECO:0000313" key="3">
    <source>
        <dbReference type="EMBL" id="KAJ5599861.1"/>
    </source>
</evidence>
<keyword evidence="4" id="KW-1185">Reference proteome</keyword>
<dbReference type="GO" id="GO:0016616">
    <property type="term" value="F:oxidoreductase activity, acting on the CH-OH group of donors, NAD or NADP as acceptor"/>
    <property type="evidence" value="ECO:0007669"/>
    <property type="project" value="TreeGrafter"/>
</dbReference>
<dbReference type="PRINTS" id="PR00081">
    <property type="entry name" value="GDHRDH"/>
</dbReference>
<accession>A0AAD6E3P5</accession>
<dbReference type="EMBL" id="JAQJAC010000001">
    <property type="protein sequence ID" value="KAJ5599861.1"/>
    <property type="molecule type" value="Genomic_DNA"/>
</dbReference>
<comment type="similarity">
    <text evidence="1">Belongs to the short-chain dehydrogenases/reductases (SDR) family.</text>
</comment>
<dbReference type="Gene3D" id="3.40.50.720">
    <property type="entry name" value="NAD(P)-binding Rossmann-like Domain"/>
    <property type="match status" value="1"/>
</dbReference>
<reference evidence="3 4" key="1">
    <citation type="journal article" date="2023" name="IMA Fungus">
        <title>Comparative genomic study of the Penicillium genus elucidates a diverse pangenome and 15 lateral gene transfer events.</title>
        <authorList>
            <person name="Petersen C."/>
            <person name="Sorensen T."/>
            <person name="Nielsen M.R."/>
            <person name="Sondergaard T.E."/>
            <person name="Sorensen J.L."/>
            <person name="Fitzpatrick D.A."/>
            <person name="Frisvad J.C."/>
            <person name="Nielsen K.L."/>
        </authorList>
    </citation>
    <scope>NUCLEOTIDE SEQUENCE [LARGE SCALE GENOMIC DNA]</scope>
    <source>
        <strain evidence="3 4">IBT 29057</strain>
    </source>
</reference>
<dbReference type="SUPFAM" id="SSF51735">
    <property type="entry name" value="NAD(P)-binding Rossmann-fold domains"/>
    <property type="match status" value="1"/>
</dbReference>
<dbReference type="InterPro" id="IPR036291">
    <property type="entry name" value="NAD(P)-bd_dom_sf"/>
</dbReference>
<proteinExistence type="inferred from homology"/>
<dbReference type="Proteomes" id="UP001216150">
    <property type="component" value="Unassembled WGS sequence"/>
</dbReference>
<organism evidence="3 4">
    <name type="scientific">Penicillium hetheringtonii</name>
    <dbReference type="NCBI Taxonomy" id="911720"/>
    <lineage>
        <taxon>Eukaryota</taxon>
        <taxon>Fungi</taxon>
        <taxon>Dikarya</taxon>
        <taxon>Ascomycota</taxon>
        <taxon>Pezizomycotina</taxon>
        <taxon>Eurotiomycetes</taxon>
        <taxon>Eurotiomycetidae</taxon>
        <taxon>Eurotiales</taxon>
        <taxon>Aspergillaceae</taxon>
        <taxon>Penicillium</taxon>
    </lineage>
</organism>
<sequence length="280" mass="29678">MGLAIARCLGADRQLYLADFSTENLSAARETLTKDGYMIETMQLDVADYESVRRFAHAAASHGPIEAIIHTAGLSPSAGSAQRILELNVLGTSNALDAFVEYGWSYGVGLAIRAGAPSCNSAEGPVVDHAALKIDLADPHGPARAYGISKRGNLLRVQTSAKAWGCVGGRVDSVSPGVISTGAGRQEIEGPAGKFIDMSPVNRVGTPQDLVNAVSFLASAESSFITGNDLVVGWRCRFIGTMGYLESLRVDQYERLHLESRKINIKGSGLPDKLSTAPCR</sequence>
<keyword evidence="2" id="KW-0521">NADP</keyword>
<name>A0AAD6E3P5_9EURO</name>
<gene>
    <name evidence="3" type="ORF">N7450_000928</name>
</gene>
<dbReference type="PANTHER" id="PTHR42760">
    <property type="entry name" value="SHORT-CHAIN DEHYDROGENASES/REDUCTASES FAMILY MEMBER"/>
    <property type="match status" value="1"/>
</dbReference>
<dbReference type="Pfam" id="PF13561">
    <property type="entry name" value="adh_short_C2"/>
    <property type="match status" value="1"/>
</dbReference>
<evidence type="ECO:0000313" key="4">
    <source>
        <dbReference type="Proteomes" id="UP001216150"/>
    </source>
</evidence>
<evidence type="ECO:0000256" key="2">
    <source>
        <dbReference type="ARBA" id="ARBA00022857"/>
    </source>
</evidence>
<comment type="caution">
    <text evidence="3">The sequence shown here is derived from an EMBL/GenBank/DDBJ whole genome shotgun (WGS) entry which is preliminary data.</text>
</comment>
<dbReference type="CDD" id="cd05233">
    <property type="entry name" value="SDR_c"/>
    <property type="match status" value="1"/>
</dbReference>
<protein>
    <submittedName>
        <fullName evidence="3">Short-chain alcohol dehydrogenase like protein</fullName>
    </submittedName>
</protein>
<dbReference type="InterPro" id="IPR002347">
    <property type="entry name" value="SDR_fam"/>
</dbReference>
<evidence type="ECO:0000256" key="1">
    <source>
        <dbReference type="ARBA" id="ARBA00006484"/>
    </source>
</evidence>
<dbReference type="AlphaFoldDB" id="A0AAD6E3P5"/>